<evidence type="ECO:0000313" key="3">
    <source>
        <dbReference type="Proteomes" id="UP000192578"/>
    </source>
</evidence>
<proteinExistence type="predicted"/>
<sequence length="289" mass="32597">MEDIAKAPLNQAHFLDRKAESYAKRQLFEKSIQCRERAIENLNLACSTSLTDDTLISLQLQISHHRQQIGHLQERHRQRELKMPSVTRTALDSNKARPSSSSHIPDSLTTPVKNAPPERKPDSTARKSDLELLIRNEILKGDRLLDHLVSQQHLKSDDEGDADLDAAKQQRQHNEMISSAIKLPKPVEQVLEELQCHNDQLKSLMGSLFEELEALKAENCALRGRLAEYEKQSDLKDASKEDAREEELPASGLGVDLPPLAPLEMPEMPALVLKPRVKVPTQRKTNVSE</sequence>
<dbReference type="EMBL" id="MTYJ01000250">
    <property type="protein sequence ID" value="OWA52085.1"/>
    <property type="molecule type" value="Genomic_DNA"/>
</dbReference>
<dbReference type="PANTHER" id="PTHR14964">
    <property type="entry name" value="NUCLEAR RECEPTOR BINDING FACTOR 2"/>
    <property type="match status" value="1"/>
</dbReference>
<dbReference type="Proteomes" id="UP000192578">
    <property type="component" value="Unassembled WGS sequence"/>
</dbReference>
<evidence type="ECO:0000256" key="1">
    <source>
        <dbReference type="SAM" id="MobiDB-lite"/>
    </source>
</evidence>
<feature type="compositionally biased region" description="Basic and acidic residues" evidence="1">
    <location>
        <begin position="231"/>
        <end position="247"/>
    </location>
</feature>
<feature type="compositionally biased region" description="Basic and acidic residues" evidence="1">
    <location>
        <begin position="72"/>
        <end position="82"/>
    </location>
</feature>
<comment type="caution">
    <text evidence="2">The sequence shown here is derived from an EMBL/GenBank/DDBJ whole genome shotgun (WGS) entry which is preliminary data.</text>
</comment>
<dbReference type="SUPFAM" id="SSF140361">
    <property type="entry name" value="MIT domain-like"/>
    <property type="match status" value="1"/>
</dbReference>
<keyword evidence="3" id="KW-1185">Reference proteome</keyword>
<organism evidence="2 3">
    <name type="scientific">Hypsibius exemplaris</name>
    <name type="common">Freshwater tardigrade</name>
    <dbReference type="NCBI Taxonomy" id="2072580"/>
    <lineage>
        <taxon>Eukaryota</taxon>
        <taxon>Metazoa</taxon>
        <taxon>Ecdysozoa</taxon>
        <taxon>Tardigrada</taxon>
        <taxon>Eutardigrada</taxon>
        <taxon>Parachela</taxon>
        <taxon>Hypsibioidea</taxon>
        <taxon>Hypsibiidae</taxon>
        <taxon>Hypsibius</taxon>
    </lineage>
</organism>
<dbReference type="InterPro" id="IPR039679">
    <property type="entry name" value="NRBF2"/>
</dbReference>
<accession>A0A9X6RLK5</accession>
<protein>
    <recommendedName>
        <fullName evidence="4">Nuclear receptor-binding factor 2 MIT domain-containing protein</fullName>
    </recommendedName>
</protein>
<evidence type="ECO:0000313" key="2">
    <source>
        <dbReference type="EMBL" id="OWA52085.1"/>
    </source>
</evidence>
<feature type="compositionally biased region" description="Basic and acidic residues" evidence="1">
    <location>
        <begin position="116"/>
        <end position="127"/>
    </location>
</feature>
<evidence type="ECO:0008006" key="4">
    <source>
        <dbReference type="Google" id="ProtNLM"/>
    </source>
</evidence>
<feature type="compositionally biased region" description="Polar residues" evidence="1">
    <location>
        <begin position="86"/>
        <end position="112"/>
    </location>
</feature>
<dbReference type="OrthoDB" id="3694230at2759"/>
<gene>
    <name evidence="2" type="ORF">BV898_16548</name>
</gene>
<dbReference type="GO" id="GO:0006914">
    <property type="term" value="P:autophagy"/>
    <property type="evidence" value="ECO:0007669"/>
    <property type="project" value="InterPro"/>
</dbReference>
<dbReference type="AlphaFoldDB" id="A0A9X6RLK5"/>
<feature type="region of interest" description="Disordered" evidence="1">
    <location>
        <begin position="231"/>
        <end position="261"/>
    </location>
</feature>
<feature type="region of interest" description="Disordered" evidence="1">
    <location>
        <begin position="69"/>
        <end position="127"/>
    </location>
</feature>
<dbReference type="Gene3D" id="1.20.58.80">
    <property type="entry name" value="Phosphotransferase system, lactose/cellobiose-type IIA subunit"/>
    <property type="match status" value="1"/>
</dbReference>
<name>A0A9X6RLK5_HYPEX</name>
<reference evidence="3" key="1">
    <citation type="submission" date="2017-01" db="EMBL/GenBank/DDBJ databases">
        <title>Comparative genomics of anhydrobiosis in the tardigrade Hypsibius dujardini.</title>
        <authorList>
            <person name="Yoshida Y."/>
            <person name="Koutsovoulos G."/>
            <person name="Laetsch D."/>
            <person name="Stevens L."/>
            <person name="Kumar S."/>
            <person name="Horikawa D."/>
            <person name="Ishino K."/>
            <person name="Komine S."/>
            <person name="Tomita M."/>
            <person name="Blaxter M."/>
            <person name="Arakawa K."/>
        </authorList>
    </citation>
    <scope>NUCLEOTIDE SEQUENCE [LARGE SCALE GENOMIC DNA]</scope>
    <source>
        <strain evidence="3">Z151</strain>
    </source>
</reference>
<dbReference type="PANTHER" id="PTHR14964:SF2">
    <property type="entry name" value="NUCLEAR RECEPTOR-BINDING FACTOR 2"/>
    <property type="match status" value="1"/>
</dbReference>